<dbReference type="CDD" id="cd08422">
    <property type="entry name" value="PBP2_CrgA_like"/>
    <property type="match status" value="1"/>
</dbReference>
<dbReference type="RefSeq" id="WP_109768592.1">
    <property type="nucleotide sequence ID" value="NZ_QFWV02000004.1"/>
</dbReference>
<dbReference type="OrthoDB" id="8300238at2"/>
<dbReference type="Proteomes" id="UP000246132">
    <property type="component" value="Unassembled WGS sequence"/>
</dbReference>
<keyword evidence="7" id="KW-1185">Reference proteome</keyword>
<dbReference type="PANTHER" id="PTHR30537:SF5">
    <property type="entry name" value="HTH-TYPE TRANSCRIPTIONAL ACTIVATOR TTDR-RELATED"/>
    <property type="match status" value="1"/>
</dbReference>
<comment type="caution">
    <text evidence="6">The sequence shown here is derived from an EMBL/GenBank/DDBJ whole genome shotgun (WGS) entry which is preliminary data.</text>
</comment>
<reference evidence="6 7" key="1">
    <citation type="journal article" date="2018" name="Int. J. Syst. Bacteriol.">
        <title>Oceaniradius stylonemae gen. nov., sp. nov., isolated from a red alga, Stylonema cornu-cervi.</title>
        <authorList>
            <person name="Jeong S."/>
        </authorList>
    </citation>
    <scope>NUCLEOTIDE SEQUENCE [LARGE SCALE GENOMIC DNA]</scope>
    <source>
        <strain evidence="6 7">StC1</strain>
    </source>
</reference>
<dbReference type="EMBL" id="QFWV02000004">
    <property type="protein sequence ID" value="RKF07809.1"/>
    <property type="molecule type" value="Genomic_DNA"/>
</dbReference>
<dbReference type="Pfam" id="PF00126">
    <property type="entry name" value="HTH_1"/>
    <property type="match status" value="1"/>
</dbReference>
<gene>
    <name evidence="6" type="ORF">DEM25_008735</name>
</gene>
<dbReference type="FunFam" id="1.10.10.10:FF:000001">
    <property type="entry name" value="LysR family transcriptional regulator"/>
    <property type="match status" value="1"/>
</dbReference>
<dbReference type="GO" id="GO:0043565">
    <property type="term" value="F:sequence-specific DNA binding"/>
    <property type="evidence" value="ECO:0007669"/>
    <property type="project" value="TreeGrafter"/>
</dbReference>
<proteinExistence type="inferred from homology"/>
<keyword evidence="4" id="KW-0804">Transcription</keyword>
<dbReference type="InterPro" id="IPR036388">
    <property type="entry name" value="WH-like_DNA-bd_sf"/>
</dbReference>
<evidence type="ECO:0000256" key="1">
    <source>
        <dbReference type="ARBA" id="ARBA00009437"/>
    </source>
</evidence>
<dbReference type="PANTHER" id="PTHR30537">
    <property type="entry name" value="HTH-TYPE TRANSCRIPTIONAL REGULATOR"/>
    <property type="match status" value="1"/>
</dbReference>
<evidence type="ECO:0000256" key="3">
    <source>
        <dbReference type="ARBA" id="ARBA00023125"/>
    </source>
</evidence>
<dbReference type="SUPFAM" id="SSF53850">
    <property type="entry name" value="Periplasmic binding protein-like II"/>
    <property type="match status" value="1"/>
</dbReference>
<evidence type="ECO:0000313" key="7">
    <source>
        <dbReference type="Proteomes" id="UP000246132"/>
    </source>
</evidence>
<dbReference type="PRINTS" id="PR00039">
    <property type="entry name" value="HTHLYSR"/>
</dbReference>
<dbReference type="Gene3D" id="1.10.10.10">
    <property type="entry name" value="Winged helix-like DNA-binding domain superfamily/Winged helix DNA-binding domain"/>
    <property type="match status" value="1"/>
</dbReference>
<dbReference type="AlphaFoldDB" id="A0A3A8AFG9"/>
<dbReference type="GO" id="GO:0006351">
    <property type="term" value="P:DNA-templated transcription"/>
    <property type="evidence" value="ECO:0007669"/>
    <property type="project" value="TreeGrafter"/>
</dbReference>
<dbReference type="Pfam" id="PF03466">
    <property type="entry name" value="LysR_substrate"/>
    <property type="match status" value="1"/>
</dbReference>
<protein>
    <submittedName>
        <fullName evidence="6">LysR family transcriptional regulator</fullName>
    </submittedName>
</protein>
<dbReference type="InterPro" id="IPR005119">
    <property type="entry name" value="LysR_subst-bd"/>
</dbReference>
<evidence type="ECO:0000256" key="4">
    <source>
        <dbReference type="ARBA" id="ARBA00023163"/>
    </source>
</evidence>
<evidence type="ECO:0000259" key="5">
    <source>
        <dbReference type="PROSITE" id="PS50931"/>
    </source>
</evidence>
<evidence type="ECO:0000313" key="6">
    <source>
        <dbReference type="EMBL" id="RKF07809.1"/>
    </source>
</evidence>
<dbReference type="PROSITE" id="PS50931">
    <property type="entry name" value="HTH_LYSR"/>
    <property type="match status" value="1"/>
</dbReference>
<feature type="domain" description="HTH lysR-type" evidence="5">
    <location>
        <begin position="6"/>
        <end position="63"/>
    </location>
</feature>
<dbReference type="SUPFAM" id="SSF46785">
    <property type="entry name" value="Winged helix' DNA-binding domain"/>
    <property type="match status" value="1"/>
</dbReference>
<evidence type="ECO:0000256" key="2">
    <source>
        <dbReference type="ARBA" id="ARBA00023015"/>
    </source>
</evidence>
<keyword evidence="2" id="KW-0805">Transcription regulation</keyword>
<dbReference type="InterPro" id="IPR036390">
    <property type="entry name" value="WH_DNA-bd_sf"/>
</dbReference>
<accession>A0A3A8AFG9</accession>
<name>A0A3A8AFG9_9HYPH</name>
<dbReference type="InterPro" id="IPR058163">
    <property type="entry name" value="LysR-type_TF_proteobact-type"/>
</dbReference>
<dbReference type="GO" id="GO:0003700">
    <property type="term" value="F:DNA-binding transcription factor activity"/>
    <property type="evidence" value="ECO:0007669"/>
    <property type="project" value="InterPro"/>
</dbReference>
<comment type="similarity">
    <text evidence="1">Belongs to the LysR transcriptional regulatory family.</text>
</comment>
<dbReference type="Gene3D" id="3.40.190.290">
    <property type="match status" value="1"/>
</dbReference>
<sequence length="298" mass="31643">MTRSLDRLTLLETFVRIAERGSISAAARDLGLSQASASRQLADLEERLGAQLIVRSTHHLSLTKAGERCLADARLLLAEWEGFAEDFAGDADRIAGPLKIVVPVALGQTVALDCAVAFQAAHPEIVLDWILDDAPNRFSEVGCDLWLRVGAVPDETLIVQPLAEVERIVVAAPGLVGPADGDPQALANVPCAALHPFEGGRWPLTGPLGETADLDARVTFASNNIATTKRVAVAGGGYAIMPRWLVAAELEAGTLVEPLPGWRAASLTINAAFAPARRQTRRLRLFIDAMKDGLAGLA</sequence>
<dbReference type="InterPro" id="IPR000847">
    <property type="entry name" value="LysR_HTH_N"/>
</dbReference>
<organism evidence="6 7">
    <name type="scientific">Oceaniradius stylonematis</name>
    <dbReference type="NCBI Taxonomy" id="2184161"/>
    <lineage>
        <taxon>Bacteria</taxon>
        <taxon>Pseudomonadati</taxon>
        <taxon>Pseudomonadota</taxon>
        <taxon>Alphaproteobacteria</taxon>
        <taxon>Hyphomicrobiales</taxon>
        <taxon>Ahrensiaceae</taxon>
        <taxon>Oceaniradius</taxon>
    </lineage>
</organism>
<keyword evidence="3" id="KW-0238">DNA-binding</keyword>